<dbReference type="RefSeq" id="WP_207252213.1">
    <property type="nucleotide sequence ID" value="NZ_JAFMPM010000008.1"/>
</dbReference>
<dbReference type="InterPro" id="IPR025833">
    <property type="entry name" value="GDYXXLXY"/>
</dbReference>
<evidence type="ECO:0000313" key="2">
    <source>
        <dbReference type="EMBL" id="QTX09324.1"/>
    </source>
</evidence>
<dbReference type="EMBL" id="CP072748">
    <property type="protein sequence ID" value="QTX09324.1"/>
    <property type="molecule type" value="Genomic_DNA"/>
</dbReference>
<sequence length="163" mass="17749">MNRRSWLIIALVVPILALASSVYLKNAQRNRGTEVILPISGFDPRDLLSGHYLIYRVDYGVAEGCGAQQGQASVCLRPTRGLYPAGALPEDCTLFIHGQCDGGVFSAGIERFYIPEAYAYALEQQVRDHKGELVLGVDSQGNAAIRDLLLDGKPWKNVVGGMD</sequence>
<dbReference type="Pfam" id="PF14345">
    <property type="entry name" value="GDYXXLXY"/>
    <property type="match status" value="1"/>
</dbReference>
<dbReference type="Proteomes" id="UP000664466">
    <property type="component" value="Unassembled WGS sequence"/>
</dbReference>
<evidence type="ECO:0000313" key="3">
    <source>
        <dbReference type="Proteomes" id="UP000664466"/>
    </source>
</evidence>
<accession>A0A8B0SE40</accession>
<dbReference type="EMBL" id="JAFMPM010000008">
    <property type="protein sequence ID" value="MBO0614486.1"/>
    <property type="molecule type" value="Genomic_DNA"/>
</dbReference>
<name>A0A8B0SE40_9GAMM</name>
<protein>
    <submittedName>
        <fullName evidence="2">GDYXXLXY domain-containing protein</fullName>
    </submittedName>
</protein>
<evidence type="ECO:0000313" key="1">
    <source>
        <dbReference type="EMBL" id="MBO0614486.1"/>
    </source>
</evidence>
<dbReference type="AlphaFoldDB" id="A0A8B0SE40"/>
<reference evidence="2" key="2">
    <citation type="submission" date="2021-04" db="EMBL/GenBank/DDBJ databases">
        <title>Complete Genome and methylome analysis of Thiothrix fructosivorans ATCC 49748.</title>
        <authorList>
            <person name="Fomenkov A."/>
            <person name="Sun L."/>
            <person name="Vincze T."/>
            <person name="Grabovich M.Y."/>
            <person name="Roberts R.J."/>
        </authorList>
    </citation>
    <scope>NUCLEOTIDE SEQUENCE</scope>
    <source>
        <strain evidence="2">ATCC 49748</strain>
    </source>
</reference>
<gene>
    <name evidence="2" type="ORF">J1836_011800</name>
    <name evidence="1" type="ORF">J1836_16410</name>
</gene>
<organism evidence="2">
    <name type="scientific">Thiothrix fructosivorans</name>
    <dbReference type="NCBI Taxonomy" id="111770"/>
    <lineage>
        <taxon>Bacteria</taxon>
        <taxon>Pseudomonadati</taxon>
        <taxon>Pseudomonadota</taxon>
        <taxon>Gammaproteobacteria</taxon>
        <taxon>Thiotrichales</taxon>
        <taxon>Thiotrichaceae</taxon>
        <taxon>Thiothrix</taxon>
    </lineage>
</organism>
<keyword evidence="3" id="KW-1185">Reference proteome</keyword>
<reference evidence="1 3" key="1">
    <citation type="submission" date="2021-03" db="EMBL/GenBank/DDBJ databases">
        <title>Draft genome and methylome analysis of Thiotrix fructosivoruns ATCC 49748.</title>
        <authorList>
            <person name="Fomenkov A."/>
            <person name="Grabovich M.Y."/>
            <person name="Roberts R.J."/>
        </authorList>
    </citation>
    <scope>NUCLEOTIDE SEQUENCE [LARGE SCALE GENOMIC DNA]</scope>
    <source>
        <strain evidence="1 3">ATCC 49748</strain>
    </source>
</reference>
<proteinExistence type="predicted"/>